<dbReference type="InterPro" id="IPR034032">
    <property type="entry name" value="Zn_MMP-like_bac"/>
</dbReference>
<proteinExistence type="predicted"/>
<feature type="chain" id="PRO_5046994412" description="DUF5117 domain-containing protein" evidence="2">
    <location>
        <begin position="22"/>
        <end position="836"/>
    </location>
</feature>
<dbReference type="CDD" id="cd04276">
    <property type="entry name" value="ZnMc_MMP_like_2"/>
    <property type="match status" value="1"/>
</dbReference>
<evidence type="ECO:0000259" key="3">
    <source>
        <dbReference type="Pfam" id="PF16313"/>
    </source>
</evidence>
<dbReference type="InterPro" id="IPR033428">
    <property type="entry name" value="DUF5118"/>
</dbReference>
<dbReference type="Pfam" id="PF16313">
    <property type="entry name" value="DUF4953"/>
    <property type="match status" value="1"/>
</dbReference>
<sequence>MRLNKLLGSVLLATGLSPVLAQDSAAVKKAEPAKVKTYAEIINAKTISRQGMFTVHRQEDKYFFEIPDSLLNREILFTTRLVKVPTGSPRFGGELVNSIIVSFEKAADNKLYMRVPTMVAVADSSDAIAKAVHNASVNPIIMVMDVKARGKDNKSSLIEVTDFILKDNNITGFSNEAKKGMFLGGGSAADRSFIVSVNPCQQNIEIRTVKTFSSGGGMMAGGADGETRSDGPGVVSASVGLTFELSTAMMLLPETPMAARYADPRVGYYTENYRVFSDGQQKVEERNFIVRQRLEPKPADLDRYKRGELVEPATPIVYYVDPATPKQWVPYIIAGVNDWNEAFKAAGFKNAIMAKEWPGKDSTMSLEDARYKVIRYFPSEQPFAYAPRVYDPRSGEIVQSYIGWSHNKLQSLHDWYFVQAAATDPRARSVKFSDELMGSLVRAEISRQVGASLGLRANLAGSNAMPVEKLRDNKWVEANGFSASIMDFIHYNYVAQPGDHISPKGLVPQIGEYDKWAIKYGYSYTGINDFEAEKKQVQQWLLNAKSNGNNLQFSAETSLLPNDPSDPRAQTEDLGNDPVKASEYGLKNLKMVMANLLTWTKEDMDMYDNAAAAYENICDWYGMLTRHVYSQLGGVSENLRSVEQPGDVYTLIPKPAQKQAIDFLQKEVFQTPTWLFEPNVLNKFRRPVRKEMIQRLQENALYYCVSSGHLYRMTMETMRFGKEKTYTVDEMLTDLNTGLWSELRTKPVEIGFNRRALQKALVDNLFQVLQAAAKAPEPNSTSPDLTNTDIPAVVRLHLDKIAQQCKAAIPFCTDAMTLAHLKYISEKISRALHPKN</sequence>
<evidence type="ECO:0000313" key="6">
    <source>
        <dbReference type="EMBL" id="OQP50015.1"/>
    </source>
</evidence>
<dbReference type="RefSeq" id="WP_014219327.1">
    <property type="nucleotide sequence ID" value="NZ_LWBO01000007.1"/>
</dbReference>
<dbReference type="SUPFAM" id="SSF55486">
    <property type="entry name" value="Metalloproteases ('zincins'), catalytic domain"/>
    <property type="match status" value="1"/>
</dbReference>
<evidence type="ECO:0000256" key="1">
    <source>
        <dbReference type="SAM" id="MobiDB-lite"/>
    </source>
</evidence>
<keyword evidence="7" id="KW-1185">Reference proteome</keyword>
<feature type="domain" description="EcxA zinc-binding" evidence="3">
    <location>
        <begin position="431"/>
        <end position="744"/>
    </location>
</feature>
<comment type="caution">
    <text evidence="6">The sequence shown here is derived from an EMBL/GenBank/DDBJ whole genome shotgun (WGS) entry which is preliminary data.</text>
</comment>
<dbReference type="Pfam" id="PF17148">
    <property type="entry name" value="DUF5117"/>
    <property type="match status" value="1"/>
</dbReference>
<dbReference type="Proteomes" id="UP000192277">
    <property type="component" value="Unassembled WGS sequence"/>
</dbReference>
<reference evidence="6 7" key="1">
    <citation type="submission" date="2016-04" db="EMBL/GenBank/DDBJ databases">
        <authorList>
            <person name="Chen L."/>
            <person name="Zhuang W."/>
            <person name="Wang G."/>
        </authorList>
    </citation>
    <scope>NUCLEOTIDE SEQUENCE [LARGE SCALE GENOMIC DNA]</scope>
    <source>
        <strain evidence="7">GR20</strain>
    </source>
</reference>
<dbReference type="InterPro" id="IPR033413">
    <property type="entry name" value="DUF5117"/>
</dbReference>
<evidence type="ECO:0000259" key="4">
    <source>
        <dbReference type="Pfam" id="PF17148"/>
    </source>
</evidence>
<feature type="domain" description="DUF5118" evidence="5">
    <location>
        <begin position="36"/>
        <end position="84"/>
    </location>
</feature>
<gene>
    <name evidence="6" type="ORF">A4D02_26615</name>
</gene>
<dbReference type="Pfam" id="PF17162">
    <property type="entry name" value="DUF5118"/>
    <property type="match status" value="1"/>
</dbReference>
<evidence type="ECO:0000259" key="5">
    <source>
        <dbReference type="Pfam" id="PF17162"/>
    </source>
</evidence>
<feature type="domain" description="DUF5117" evidence="4">
    <location>
        <begin position="93"/>
        <end position="297"/>
    </location>
</feature>
<evidence type="ECO:0008006" key="8">
    <source>
        <dbReference type="Google" id="ProtNLM"/>
    </source>
</evidence>
<name>A0ABX3NZ75_9BACT</name>
<organism evidence="6 7">
    <name type="scientific">Niastella koreensis</name>
    <dbReference type="NCBI Taxonomy" id="354356"/>
    <lineage>
        <taxon>Bacteria</taxon>
        <taxon>Pseudomonadati</taxon>
        <taxon>Bacteroidota</taxon>
        <taxon>Chitinophagia</taxon>
        <taxon>Chitinophagales</taxon>
        <taxon>Chitinophagaceae</taxon>
        <taxon>Niastella</taxon>
    </lineage>
</organism>
<accession>A0ABX3NZ75</accession>
<keyword evidence="2" id="KW-0732">Signal</keyword>
<feature type="region of interest" description="Disordered" evidence="1">
    <location>
        <begin position="555"/>
        <end position="577"/>
    </location>
</feature>
<dbReference type="EMBL" id="LWBO01000007">
    <property type="protein sequence ID" value="OQP50015.1"/>
    <property type="molecule type" value="Genomic_DNA"/>
</dbReference>
<dbReference type="InterPro" id="IPR032534">
    <property type="entry name" value="EcxA_zinc-bd"/>
</dbReference>
<dbReference type="PANTHER" id="PTHR38478:SF1">
    <property type="entry name" value="ZINC DEPENDENT METALLOPROTEASE DOMAIN LIPOPROTEIN"/>
    <property type="match status" value="1"/>
</dbReference>
<feature type="signal peptide" evidence="2">
    <location>
        <begin position="1"/>
        <end position="21"/>
    </location>
</feature>
<dbReference type="PANTHER" id="PTHR38478">
    <property type="entry name" value="PEPTIDASE M1A AND M12B"/>
    <property type="match status" value="1"/>
</dbReference>
<evidence type="ECO:0000256" key="2">
    <source>
        <dbReference type="SAM" id="SignalP"/>
    </source>
</evidence>
<evidence type="ECO:0000313" key="7">
    <source>
        <dbReference type="Proteomes" id="UP000192277"/>
    </source>
</evidence>
<protein>
    <recommendedName>
        <fullName evidence="8">DUF5117 domain-containing protein</fullName>
    </recommendedName>
</protein>